<dbReference type="InterPro" id="IPR057727">
    <property type="entry name" value="WCX_dom"/>
</dbReference>
<accession>A0ABT8T8U1</accession>
<gene>
    <name evidence="2" type="ORF">Q2362_07260</name>
</gene>
<sequence length="55" mass="6205">MIENADGSAEIELEVSHKMEIKPLIYHYLPCIKVIEPSFLAEEIKAEVAGYLSEI</sequence>
<dbReference type="RefSeq" id="WP_302244658.1">
    <property type="nucleotide sequence ID" value="NZ_JAULJQ010000008.1"/>
</dbReference>
<evidence type="ECO:0000313" key="2">
    <source>
        <dbReference type="EMBL" id="MDO2409890.1"/>
    </source>
</evidence>
<dbReference type="Proteomes" id="UP001171111">
    <property type="component" value="Unassembled WGS sequence"/>
</dbReference>
<dbReference type="EMBL" id="JAULJQ010000008">
    <property type="protein sequence ID" value="MDO2409890.1"/>
    <property type="molecule type" value="Genomic_DNA"/>
</dbReference>
<dbReference type="Pfam" id="PF25583">
    <property type="entry name" value="WCX"/>
    <property type="match status" value="1"/>
</dbReference>
<reference evidence="2 3" key="1">
    <citation type="submission" date="2023-06" db="EMBL/GenBank/DDBJ databases">
        <title>Campylobacter magnum sp. nov., isolated from cecal contents of domestic pigs (Sus scrofa domesticus).</title>
        <authorList>
            <person name="Papic B."/>
            <person name="Gruntar I."/>
        </authorList>
    </citation>
    <scope>NUCLEOTIDE SEQUENCE [LARGE SCALE GENOMIC DNA]</scope>
    <source>
        <strain evidence="3">34484-21</strain>
    </source>
</reference>
<evidence type="ECO:0000313" key="3">
    <source>
        <dbReference type="Proteomes" id="UP001171111"/>
    </source>
</evidence>
<keyword evidence="3" id="KW-1185">Reference proteome</keyword>
<comment type="caution">
    <text evidence="2">The sequence shown here is derived from an EMBL/GenBank/DDBJ whole genome shotgun (WGS) entry which is preliminary data.</text>
</comment>
<organism evidence="2 3">
    <name type="scientific">Campylobacter magnus</name>
    <dbReference type="NCBI Taxonomy" id="3026462"/>
    <lineage>
        <taxon>Bacteria</taxon>
        <taxon>Pseudomonadati</taxon>
        <taxon>Campylobacterota</taxon>
        <taxon>Epsilonproteobacteria</taxon>
        <taxon>Campylobacterales</taxon>
        <taxon>Campylobacteraceae</taxon>
        <taxon>Campylobacter</taxon>
    </lineage>
</organism>
<feature type="domain" description="WCX" evidence="1">
    <location>
        <begin position="3"/>
        <end position="51"/>
    </location>
</feature>
<protein>
    <submittedName>
        <fullName evidence="2">WYL domain-containing protein</fullName>
    </submittedName>
</protein>
<proteinExistence type="predicted"/>
<name>A0ABT8T8U1_9BACT</name>
<evidence type="ECO:0000259" key="1">
    <source>
        <dbReference type="Pfam" id="PF25583"/>
    </source>
</evidence>